<reference evidence="2" key="1">
    <citation type="journal article" date="2023" name="IMA Fungus">
        <title>Comparative genomic study of the Penicillium genus elucidates a diverse pangenome and 15 lateral gene transfer events.</title>
        <authorList>
            <person name="Petersen C."/>
            <person name="Sorensen T."/>
            <person name="Nielsen M.R."/>
            <person name="Sondergaard T.E."/>
            <person name="Sorensen J.L."/>
            <person name="Fitzpatrick D.A."/>
            <person name="Frisvad J.C."/>
            <person name="Nielsen K.L."/>
        </authorList>
    </citation>
    <scope>NUCLEOTIDE SEQUENCE</scope>
    <source>
        <strain evidence="2">IBT 15450</strain>
    </source>
</reference>
<feature type="compositionally biased region" description="Polar residues" evidence="1">
    <location>
        <begin position="20"/>
        <end position="29"/>
    </location>
</feature>
<name>A0AAD6ID61_PENCN</name>
<comment type="caution">
    <text evidence="2">The sequence shown here is derived from an EMBL/GenBank/DDBJ whole genome shotgun (WGS) entry which is preliminary data.</text>
</comment>
<proteinExistence type="predicted"/>
<feature type="compositionally biased region" description="Low complexity" evidence="1">
    <location>
        <begin position="116"/>
        <end position="129"/>
    </location>
</feature>
<protein>
    <submittedName>
        <fullName evidence="2">Uncharacterized protein</fullName>
    </submittedName>
</protein>
<feature type="compositionally biased region" description="Low complexity" evidence="1">
    <location>
        <begin position="146"/>
        <end position="156"/>
    </location>
</feature>
<accession>A0AAD6ID61</accession>
<evidence type="ECO:0000256" key="1">
    <source>
        <dbReference type="SAM" id="MobiDB-lite"/>
    </source>
</evidence>
<sequence length="299" mass="30834">METVNKYVNAASTAIWGEHGSSSTQQNLQHGEEPISGVQGKGAATDPYDAGNREEQPGAVNADGNTVPQEPNLGGKQQTFEEAAVTSVPAPAKSTLDNNNTTGVIDPNASIAEPITSNNTNTTLSTGTGVIDPDASIAKPLTGNNTSTAATSAEATQPLPGLGAGSSSEPSNSTDNTTPTKEQRSASETQQGGSSNSTGNAVASESAPKGNSHSHASEEALRGPQGPAPKSAEEFMKETKRKGSVVKEMDNTKKRTSSDSKHSNKSEHSSQDSGKSNGKNGAMSKMKEEIKKHLHHSSK</sequence>
<dbReference type="EMBL" id="JAQJZL010000004">
    <property type="protein sequence ID" value="KAJ6043759.1"/>
    <property type="molecule type" value="Genomic_DNA"/>
</dbReference>
<dbReference type="AlphaFoldDB" id="A0AAD6ID61"/>
<evidence type="ECO:0000313" key="3">
    <source>
        <dbReference type="Proteomes" id="UP001219568"/>
    </source>
</evidence>
<reference evidence="2" key="2">
    <citation type="submission" date="2023-01" db="EMBL/GenBank/DDBJ databases">
        <authorList>
            <person name="Petersen C."/>
        </authorList>
    </citation>
    <scope>NUCLEOTIDE SEQUENCE</scope>
    <source>
        <strain evidence="2">IBT 15450</strain>
    </source>
</reference>
<evidence type="ECO:0000313" key="2">
    <source>
        <dbReference type="EMBL" id="KAJ6043759.1"/>
    </source>
</evidence>
<keyword evidence="3" id="KW-1185">Reference proteome</keyword>
<gene>
    <name evidence="2" type="ORF">N7460_005114</name>
</gene>
<feature type="compositionally biased region" description="Basic and acidic residues" evidence="1">
    <location>
        <begin position="245"/>
        <end position="270"/>
    </location>
</feature>
<feature type="compositionally biased region" description="Polar residues" evidence="1">
    <location>
        <begin position="63"/>
        <end position="80"/>
    </location>
</feature>
<dbReference type="Proteomes" id="UP001219568">
    <property type="component" value="Unassembled WGS sequence"/>
</dbReference>
<organism evidence="2 3">
    <name type="scientific">Penicillium canescens</name>
    <dbReference type="NCBI Taxonomy" id="5083"/>
    <lineage>
        <taxon>Eukaryota</taxon>
        <taxon>Fungi</taxon>
        <taxon>Dikarya</taxon>
        <taxon>Ascomycota</taxon>
        <taxon>Pezizomycotina</taxon>
        <taxon>Eurotiomycetes</taxon>
        <taxon>Eurotiomycetidae</taxon>
        <taxon>Eurotiales</taxon>
        <taxon>Aspergillaceae</taxon>
        <taxon>Penicillium</taxon>
    </lineage>
</organism>
<feature type="region of interest" description="Disordered" evidence="1">
    <location>
        <begin position="1"/>
        <end position="299"/>
    </location>
</feature>
<feature type="compositionally biased region" description="Polar residues" evidence="1">
    <location>
        <begin position="165"/>
        <end position="214"/>
    </location>
</feature>